<proteinExistence type="predicted"/>
<gene>
    <name evidence="2" type="ORF">AXG93_3661s1060</name>
</gene>
<evidence type="ECO:0000313" key="2">
    <source>
        <dbReference type="EMBL" id="OAE21081.1"/>
    </source>
</evidence>
<protein>
    <submittedName>
        <fullName evidence="2">Uncharacterized protein</fullName>
    </submittedName>
</protein>
<dbReference type="EMBL" id="LVLJ01003529">
    <property type="protein sequence ID" value="OAE21081.1"/>
    <property type="molecule type" value="Genomic_DNA"/>
</dbReference>
<keyword evidence="3" id="KW-1185">Reference proteome</keyword>
<accession>A0A176VL99</accession>
<reference evidence="2" key="1">
    <citation type="submission" date="2016-03" db="EMBL/GenBank/DDBJ databases">
        <title>Mechanisms controlling the formation of the plant cell surface in tip-growing cells are functionally conserved among land plants.</title>
        <authorList>
            <person name="Honkanen S."/>
            <person name="Jones V.A."/>
            <person name="Morieri G."/>
            <person name="Champion C."/>
            <person name="Hetherington A.J."/>
            <person name="Kelly S."/>
            <person name="Saint-Marcoux D."/>
            <person name="Proust H."/>
            <person name="Prescott H."/>
            <person name="Dolan L."/>
        </authorList>
    </citation>
    <scope>NUCLEOTIDE SEQUENCE [LARGE SCALE GENOMIC DNA]</scope>
    <source>
        <tissue evidence="2">Whole gametophyte</tissue>
    </source>
</reference>
<sequence length="99" mass="10821">MASQDILHEEPRSLAEGSIGARLCRGEREFGPRNGPGELAASAGRDRRDCETAASEAYQSGDRKVDHNALRFEFLPFAGFHRFTEDPDNPRGIAADFGA</sequence>
<dbReference type="Proteomes" id="UP000077202">
    <property type="component" value="Unassembled WGS sequence"/>
</dbReference>
<feature type="region of interest" description="Disordered" evidence="1">
    <location>
        <begin position="26"/>
        <end position="48"/>
    </location>
</feature>
<evidence type="ECO:0000256" key="1">
    <source>
        <dbReference type="SAM" id="MobiDB-lite"/>
    </source>
</evidence>
<dbReference type="AlphaFoldDB" id="A0A176VL99"/>
<comment type="caution">
    <text evidence="2">The sequence shown here is derived from an EMBL/GenBank/DDBJ whole genome shotgun (WGS) entry which is preliminary data.</text>
</comment>
<name>A0A176VL99_MARPO</name>
<evidence type="ECO:0000313" key="3">
    <source>
        <dbReference type="Proteomes" id="UP000077202"/>
    </source>
</evidence>
<organism evidence="2 3">
    <name type="scientific">Marchantia polymorpha subsp. ruderalis</name>
    <dbReference type="NCBI Taxonomy" id="1480154"/>
    <lineage>
        <taxon>Eukaryota</taxon>
        <taxon>Viridiplantae</taxon>
        <taxon>Streptophyta</taxon>
        <taxon>Embryophyta</taxon>
        <taxon>Marchantiophyta</taxon>
        <taxon>Marchantiopsida</taxon>
        <taxon>Marchantiidae</taxon>
        <taxon>Marchantiales</taxon>
        <taxon>Marchantiaceae</taxon>
        <taxon>Marchantia</taxon>
    </lineage>
</organism>